<evidence type="ECO:0000313" key="3">
    <source>
        <dbReference type="Proteomes" id="UP000269352"/>
    </source>
</evidence>
<dbReference type="SUPFAM" id="SSF53448">
    <property type="entry name" value="Nucleotide-diphospho-sugar transferases"/>
    <property type="match status" value="1"/>
</dbReference>
<dbReference type="AlphaFoldDB" id="A0A388T6Y3"/>
<gene>
    <name evidence="2" type="ORF">NO1_0003</name>
</gene>
<proteinExistence type="predicted"/>
<organism evidence="2 3">
    <name type="scientific">Termititenax aidoneus</name>
    <dbReference type="NCBI Taxonomy" id="2218524"/>
    <lineage>
        <taxon>Bacteria</taxon>
        <taxon>Bacillati</taxon>
        <taxon>Candidatus Margulisiibacteriota</taxon>
        <taxon>Candidatus Termititenacia</taxon>
        <taxon>Candidatus Termititenacales</taxon>
        <taxon>Candidatus Termititenacaceae</taxon>
        <taxon>Candidatus Termititenax</taxon>
    </lineage>
</organism>
<dbReference type="GO" id="GO:0016020">
    <property type="term" value="C:membrane"/>
    <property type="evidence" value="ECO:0007669"/>
    <property type="project" value="GOC"/>
</dbReference>
<dbReference type="InterPro" id="IPR007577">
    <property type="entry name" value="GlycoTrfase_DXD_sugar-bd_CS"/>
</dbReference>
<dbReference type="InterPro" id="IPR029044">
    <property type="entry name" value="Nucleotide-diphossugar_trans"/>
</dbReference>
<evidence type="ECO:0000256" key="1">
    <source>
        <dbReference type="ARBA" id="ARBA00022679"/>
    </source>
</evidence>
<dbReference type="PANTHER" id="PTHR32385:SF15">
    <property type="entry name" value="INOSITOL PHOSPHOCERAMIDE MANNOSYLTRANSFERASE 1"/>
    <property type="match status" value="1"/>
</dbReference>
<dbReference type="Pfam" id="PF04488">
    <property type="entry name" value="Gly_transf_sug"/>
    <property type="match status" value="1"/>
</dbReference>
<dbReference type="EMBL" id="BGZN01000001">
    <property type="protein sequence ID" value="GBR72481.1"/>
    <property type="molecule type" value="Genomic_DNA"/>
</dbReference>
<evidence type="ECO:0000313" key="2">
    <source>
        <dbReference type="EMBL" id="GBR72481.1"/>
    </source>
</evidence>
<dbReference type="GO" id="GO:0051999">
    <property type="term" value="P:mannosyl-inositol phosphorylceramide biosynthetic process"/>
    <property type="evidence" value="ECO:0007669"/>
    <property type="project" value="TreeGrafter"/>
</dbReference>
<protein>
    <submittedName>
        <fullName evidence="2">Mannosyltransferase OCH1</fullName>
    </submittedName>
</protein>
<accession>A0A388T6Y3</accession>
<name>A0A388T6Y3_TERA1</name>
<sequence length="250" mass="29021">MPEDVLRCLQTWRDKMPDYELVLWDKNKFDINSVTFVREACAVKKWAFAADYIRLYALYTEGGLYLDTDVIVKKSFTEFLKYDFFSAVDYVPGLAEKYKAEVFLKPDGTLKDAATLSVPGIGINAAILGGIAGHNYLKECLLWYETHHFDVYYNTKYLAPDIYAKIALKYGFRYKDELQYLDCNMVIFPSSVFATNRLLVGKNAYAIHYTLGSWVERNFWEKLLFKLTTNNFLRKIFGKKHYPSAKELIG</sequence>
<keyword evidence="2" id="KW-0328">Glycosyltransferase</keyword>
<dbReference type="InterPro" id="IPR051706">
    <property type="entry name" value="Glycosyltransferase_domain"/>
</dbReference>
<dbReference type="Proteomes" id="UP000269352">
    <property type="component" value="Unassembled WGS sequence"/>
</dbReference>
<comment type="caution">
    <text evidence="2">The sequence shown here is derived from an EMBL/GenBank/DDBJ whole genome shotgun (WGS) entry which is preliminary data.</text>
</comment>
<dbReference type="Gene3D" id="3.90.550.20">
    <property type="match status" value="1"/>
</dbReference>
<dbReference type="GO" id="GO:0000030">
    <property type="term" value="F:mannosyltransferase activity"/>
    <property type="evidence" value="ECO:0007669"/>
    <property type="project" value="TreeGrafter"/>
</dbReference>
<reference evidence="2 3" key="1">
    <citation type="journal article" date="2019" name="ISME J.">
        <title>Genome analyses of uncultured TG2/ZB3 bacteria in 'Margulisbacteria' specifically attached to ectosymbiotic spirochetes of protists in the termite gut.</title>
        <authorList>
            <person name="Utami Y.D."/>
            <person name="Kuwahara H."/>
            <person name="Igai K."/>
            <person name="Murakami T."/>
            <person name="Sugaya K."/>
            <person name="Morikawa T."/>
            <person name="Nagura Y."/>
            <person name="Yuki M."/>
            <person name="Deevong P."/>
            <person name="Inoue T."/>
            <person name="Kihara K."/>
            <person name="Lo N."/>
            <person name="Yamada A."/>
            <person name="Ohkuma M."/>
            <person name="Hongoh Y."/>
        </authorList>
    </citation>
    <scope>NUCLEOTIDE SEQUENCE [LARGE SCALE GENOMIC DNA]</scope>
    <source>
        <strain evidence="2">NkOx7-01</strain>
    </source>
</reference>
<dbReference type="PANTHER" id="PTHR32385">
    <property type="entry name" value="MANNOSYL PHOSPHORYLINOSITOL CERAMIDE SYNTHASE"/>
    <property type="match status" value="1"/>
</dbReference>
<keyword evidence="1" id="KW-0808">Transferase</keyword>
<keyword evidence="3" id="KW-1185">Reference proteome</keyword>